<proteinExistence type="predicted"/>
<protein>
    <submittedName>
        <fullName evidence="2">Uncharacterized protein</fullName>
    </submittedName>
</protein>
<keyword evidence="3" id="KW-1185">Reference proteome</keyword>
<dbReference type="AlphaFoldDB" id="A0AAV0GP38"/>
<gene>
    <name evidence="2" type="ORF">CEPIT_LOCUS44878</name>
    <name evidence="1" type="ORF">CEPIT_LOCUS8238</name>
</gene>
<sequence>MDFGNTNPKTRCQASQIRVVMLLFGMAHICSMSIDFANCLNANIVGTGTDSCEFGSVLSTNECSSSESPSPLSASPAMPFSIGIISSGRIQKEPAALILSPNSLEKMCTKADILCCFGGEDLWKG</sequence>
<dbReference type="EMBL" id="CAMAPF010000039">
    <property type="protein sequence ID" value="CAH9082744.1"/>
    <property type="molecule type" value="Genomic_DNA"/>
</dbReference>
<evidence type="ECO:0000313" key="2">
    <source>
        <dbReference type="EMBL" id="CAH9148921.1"/>
    </source>
</evidence>
<evidence type="ECO:0000313" key="3">
    <source>
        <dbReference type="Proteomes" id="UP001152523"/>
    </source>
</evidence>
<organism evidence="2 3">
    <name type="scientific">Cuscuta epithymum</name>
    <dbReference type="NCBI Taxonomy" id="186058"/>
    <lineage>
        <taxon>Eukaryota</taxon>
        <taxon>Viridiplantae</taxon>
        <taxon>Streptophyta</taxon>
        <taxon>Embryophyta</taxon>
        <taxon>Tracheophyta</taxon>
        <taxon>Spermatophyta</taxon>
        <taxon>Magnoliopsida</taxon>
        <taxon>eudicotyledons</taxon>
        <taxon>Gunneridae</taxon>
        <taxon>Pentapetalae</taxon>
        <taxon>asterids</taxon>
        <taxon>lamiids</taxon>
        <taxon>Solanales</taxon>
        <taxon>Convolvulaceae</taxon>
        <taxon>Cuscuteae</taxon>
        <taxon>Cuscuta</taxon>
        <taxon>Cuscuta subgen. Cuscuta</taxon>
    </lineage>
</organism>
<evidence type="ECO:0000313" key="1">
    <source>
        <dbReference type="EMBL" id="CAH9082744.1"/>
    </source>
</evidence>
<accession>A0AAV0GP38</accession>
<dbReference type="Proteomes" id="UP001152523">
    <property type="component" value="Unassembled WGS sequence"/>
</dbReference>
<name>A0AAV0GP38_9ASTE</name>
<reference evidence="2" key="1">
    <citation type="submission" date="2022-07" db="EMBL/GenBank/DDBJ databases">
        <authorList>
            <person name="Macas J."/>
            <person name="Novak P."/>
            <person name="Neumann P."/>
        </authorList>
    </citation>
    <scope>NUCLEOTIDE SEQUENCE</scope>
</reference>
<dbReference type="EMBL" id="CAMAPF010001329">
    <property type="protein sequence ID" value="CAH9148921.1"/>
    <property type="molecule type" value="Genomic_DNA"/>
</dbReference>
<comment type="caution">
    <text evidence="2">The sequence shown here is derived from an EMBL/GenBank/DDBJ whole genome shotgun (WGS) entry which is preliminary data.</text>
</comment>